<dbReference type="PROSITE" id="PS50600">
    <property type="entry name" value="ULP_PROTEASE"/>
    <property type="match status" value="1"/>
</dbReference>
<dbReference type="InterPro" id="IPR003653">
    <property type="entry name" value="Peptidase_C48_C"/>
</dbReference>
<proteinExistence type="inferred from homology"/>
<reference evidence="5 6" key="1">
    <citation type="journal article" date="2015" name="Genome Biol.">
        <title>Comparative genomics of Steinernema reveals deeply conserved gene regulatory networks.</title>
        <authorList>
            <person name="Dillman A.R."/>
            <person name="Macchietto M."/>
            <person name="Porter C.F."/>
            <person name="Rogers A."/>
            <person name="Williams B."/>
            <person name="Antoshechkin I."/>
            <person name="Lee M.M."/>
            <person name="Goodwin Z."/>
            <person name="Lu X."/>
            <person name="Lewis E.E."/>
            <person name="Goodrich-Blair H."/>
            <person name="Stock S.P."/>
            <person name="Adams B.J."/>
            <person name="Sternberg P.W."/>
            <person name="Mortazavi A."/>
        </authorList>
    </citation>
    <scope>NUCLEOTIDE SEQUENCE [LARGE SCALE GENOMIC DNA]</scope>
    <source>
        <strain evidence="5 6">ALL</strain>
    </source>
</reference>
<comment type="similarity">
    <text evidence="1">Belongs to the peptidase C48 family.</text>
</comment>
<gene>
    <name evidence="5" type="ORF">L596_023122</name>
</gene>
<dbReference type="GO" id="GO:0006508">
    <property type="term" value="P:proteolysis"/>
    <property type="evidence" value="ECO:0007669"/>
    <property type="project" value="UniProtKB-KW"/>
</dbReference>
<evidence type="ECO:0000256" key="3">
    <source>
        <dbReference type="ARBA" id="ARBA00022801"/>
    </source>
</evidence>
<dbReference type="GO" id="GO:0008234">
    <property type="term" value="F:cysteine-type peptidase activity"/>
    <property type="evidence" value="ECO:0007669"/>
    <property type="project" value="InterPro"/>
</dbReference>
<protein>
    <recommendedName>
        <fullName evidence="4">Ubiquitin-like protease family profile domain-containing protein</fullName>
    </recommendedName>
</protein>
<evidence type="ECO:0000256" key="1">
    <source>
        <dbReference type="ARBA" id="ARBA00005234"/>
    </source>
</evidence>
<keyword evidence="3" id="KW-0378">Hydrolase</keyword>
<evidence type="ECO:0000313" key="5">
    <source>
        <dbReference type="EMBL" id="TKR66894.1"/>
    </source>
</evidence>
<sequence length="217" mass="24777">MNSFDLYKLMVDDAFHHLQIHAEDVDLLTEDEGIYDAVLFRMLCKSVPNSAIVHPVSFSPYYEDLYESDVHYVFQPLDKPIDWVVFVMESVPGHWSLAMLELSTGIVNHYDTCYHKYAPEKRFLTLSQEWKLLKACKTIAASLLGHRKLSWNSPDLWYPGLETYVKQGEDGNCGVFCCILAERIVGGGTLADITLEDALEWRHNAAKLLECEISAQK</sequence>
<dbReference type="Gene3D" id="3.40.395.10">
    <property type="entry name" value="Adenoviral Proteinase, Chain A"/>
    <property type="match status" value="1"/>
</dbReference>
<evidence type="ECO:0000313" key="6">
    <source>
        <dbReference type="Proteomes" id="UP000298663"/>
    </source>
</evidence>
<dbReference type="SUPFAM" id="SSF54001">
    <property type="entry name" value="Cysteine proteinases"/>
    <property type="match status" value="1"/>
</dbReference>
<dbReference type="AlphaFoldDB" id="A0A4U5MCR8"/>
<keyword evidence="2" id="KW-0645">Protease</keyword>
<feature type="domain" description="Ubiquitin-like protease family profile" evidence="4">
    <location>
        <begin position="1"/>
        <end position="184"/>
    </location>
</feature>
<accession>A0A4U5MCR8</accession>
<dbReference type="Proteomes" id="UP000298663">
    <property type="component" value="Unassembled WGS sequence"/>
</dbReference>
<dbReference type="EMBL" id="AZBU02000008">
    <property type="protein sequence ID" value="TKR66894.1"/>
    <property type="molecule type" value="Genomic_DNA"/>
</dbReference>
<organism evidence="5 6">
    <name type="scientific">Steinernema carpocapsae</name>
    <name type="common">Entomopathogenic nematode</name>
    <dbReference type="NCBI Taxonomy" id="34508"/>
    <lineage>
        <taxon>Eukaryota</taxon>
        <taxon>Metazoa</taxon>
        <taxon>Ecdysozoa</taxon>
        <taxon>Nematoda</taxon>
        <taxon>Chromadorea</taxon>
        <taxon>Rhabditida</taxon>
        <taxon>Tylenchina</taxon>
        <taxon>Panagrolaimomorpha</taxon>
        <taxon>Strongyloidoidea</taxon>
        <taxon>Steinernematidae</taxon>
        <taxon>Steinernema</taxon>
    </lineage>
</organism>
<name>A0A4U5MCR8_STECR</name>
<reference evidence="5 6" key="2">
    <citation type="journal article" date="2019" name="G3 (Bethesda)">
        <title>Hybrid Assembly of the Genome of the Entomopathogenic Nematode Steinernema carpocapsae Identifies the X-Chromosome.</title>
        <authorList>
            <person name="Serra L."/>
            <person name="Macchietto M."/>
            <person name="Macias-Munoz A."/>
            <person name="McGill C.J."/>
            <person name="Rodriguez I.M."/>
            <person name="Rodriguez B."/>
            <person name="Murad R."/>
            <person name="Mortazavi A."/>
        </authorList>
    </citation>
    <scope>NUCLEOTIDE SEQUENCE [LARGE SCALE GENOMIC DNA]</scope>
    <source>
        <strain evidence="5 6">ALL</strain>
    </source>
</reference>
<dbReference type="InterPro" id="IPR038765">
    <property type="entry name" value="Papain-like_cys_pep_sf"/>
</dbReference>
<evidence type="ECO:0000256" key="2">
    <source>
        <dbReference type="ARBA" id="ARBA00022670"/>
    </source>
</evidence>
<keyword evidence="6" id="KW-1185">Reference proteome</keyword>
<evidence type="ECO:0000259" key="4">
    <source>
        <dbReference type="PROSITE" id="PS50600"/>
    </source>
</evidence>
<comment type="caution">
    <text evidence="5">The sequence shown here is derived from an EMBL/GenBank/DDBJ whole genome shotgun (WGS) entry which is preliminary data.</text>
</comment>